<dbReference type="InterPro" id="IPR043132">
    <property type="entry name" value="BCAT-like_C"/>
</dbReference>
<dbReference type="Gene3D" id="3.20.10.10">
    <property type="entry name" value="D-amino Acid Aminotransferase, subunit A, domain 2"/>
    <property type="match status" value="1"/>
</dbReference>
<gene>
    <name evidence="3" type="ORF">ACFOW3_02105</name>
</gene>
<dbReference type="PANTHER" id="PTHR11236">
    <property type="entry name" value="AMINOBENZOATE/ANTHRANILATE SYNTHASE"/>
    <property type="match status" value="1"/>
</dbReference>
<dbReference type="Proteomes" id="UP001595693">
    <property type="component" value="Unassembled WGS sequence"/>
</dbReference>
<dbReference type="Pfam" id="PF01063">
    <property type="entry name" value="Aminotran_4"/>
    <property type="match status" value="1"/>
</dbReference>
<feature type="region of interest" description="Disordered" evidence="1">
    <location>
        <begin position="207"/>
        <end position="227"/>
    </location>
</feature>
<dbReference type="InterPro" id="IPR005801">
    <property type="entry name" value="ADC_synthase"/>
</dbReference>
<evidence type="ECO:0000259" key="2">
    <source>
        <dbReference type="Pfam" id="PF00425"/>
    </source>
</evidence>
<dbReference type="InterPro" id="IPR015890">
    <property type="entry name" value="Chorismate_C"/>
</dbReference>
<organism evidence="3 4">
    <name type="scientific">Acidovorax facilis</name>
    <dbReference type="NCBI Taxonomy" id="12917"/>
    <lineage>
        <taxon>Bacteria</taxon>
        <taxon>Pseudomonadati</taxon>
        <taxon>Pseudomonadota</taxon>
        <taxon>Betaproteobacteria</taxon>
        <taxon>Burkholderiales</taxon>
        <taxon>Comamonadaceae</taxon>
        <taxon>Acidovorax</taxon>
    </lineage>
</organism>
<dbReference type="Gene3D" id="3.60.120.10">
    <property type="entry name" value="Anthranilate synthase"/>
    <property type="match status" value="1"/>
</dbReference>
<evidence type="ECO:0000313" key="3">
    <source>
        <dbReference type="EMBL" id="MFC3933408.1"/>
    </source>
</evidence>
<comment type="caution">
    <text evidence="3">The sequence shown here is derived from an EMBL/GenBank/DDBJ whole genome shotgun (WGS) entry which is preliminary data.</text>
</comment>
<dbReference type="Pfam" id="PF00425">
    <property type="entry name" value="Chorismate_bind"/>
    <property type="match status" value="1"/>
</dbReference>
<dbReference type="EMBL" id="JBHSAJ010000002">
    <property type="protein sequence ID" value="MFC3933408.1"/>
    <property type="molecule type" value="Genomic_DNA"/>
</dbReference>
<keyword evidence="4" id="KW-1185">Reference proteome</keyword>
<accession>A0ABV8D4F6</accession>
<name>A0ABV8D4F6_9BURK</name>
<dbReference type="SUPFAM" id="SSF56322">
    <property type="entry name" value="ADC synthase"/>
    <property type="match status" value="1"/>
</dbReference>
<dbReference type="InterPro" id="IPR036038">
    <property type="entry name" value="Aminotransferase-like"/>
</dbReference>
<dbReference type="Gene3D" id="3.30.470.10">
    <property type="match status" value="1"/>
</dbReference>
<dbReference type="InterPro" id="IPR001544">
    <property type="entry name" value="Aminotrans_IV"/>
</dbReference>
<dbReference type="PANTHER" id="PTHR11236:SF50">
    <property type="entry name" value="AMINODEOXYCHORISMATE SYNTHASE COMPONENT 1"/>
    <property type="match status" value="1"/>
</dbReference>
<protein>
    <submittedName>
        <fullName evidence="3">Chorismate-binding protein</fullName>
    </submittedName>
</protein>
<dbReference type="InterPro" id="IPR019999">
    <property type="entry name" value="Anth_synth_I-like"/>
</dbReference>
<sequence length="606" mass="64479">MNSCIDFSAALAPSAPRLRHAFRAPRAVLSARGLAEVRPVLDAVFAAAQAGAWCVGYVRYEAAPAFDAALQVHAAQGPLAWFAVHDEALPWPGEAAADAADVAHVEWTSGPSRAEFDAALARIHQAIGDGELYQVNYTAPLSGQLLQGSAQALFQALQRSQPGGYAAFIDTGNEQVLSVSPELFFDWESGAHGDPAGGAILARPMKGTAPRGATPAQDVANAEHLRSSPKERAENVMIVDLLRNDISRIALPHSVRVPALFATEALPTVWQMTSDVTARTRPGTTLTDVFAALFPCGSITGAPKVGAMQMIHAVEPAPRGVYCGAVGVVRPVGAGGADGRHRVAATFNVPIRTVVLRTDGGHTQATCGIGSGITSGAQADAEWNEWRHKRAFVERASQPFDLLETLALVDGQWRHLPEHLARLQAAAVHFGYPFDDKLVEQCVRMLAAGHGAGLWRVRLLLNAAGEPRAEAFALAPTPEPVRLQLARSPLPEAHGEFVRHKTTRRAHYAAFAPTAAGVFDTVLWNEAGEITESTFGNIALLLDGRWVTPPLACGLLPGVGRAVALREGRVAEAVVRLQDLPRVQGWAFINSLRGWLAAELVAEDPG</sequence>
<dbReference type="PRINTS" id="PR00095">
    <property type="entry name" value="ANTSNTHASEI"/>
</dbReference>
<evidence type="ECO:0000256" key="1">
    <source>
        <dbReference type="SAM" id="MobiDB-lite"/>
    </source>
</evidence>
<reference evidence="4" key="1">
    <citation type="journal article" date="2019" name="Int. J. Syst. Evol. Microbiol.">
        <title>The Global Catalogue of Microorganisms (GCM) 10K type strain sequencing project: providing services to taxonomists for standard genome sequencing and annotation.</title>
        <authorList>
            <consortium name="The Broad Institute Genomics Platform"/>
            <consortium name="The Broad Institute Genome Sequencing Center for Infectious Disease"/>
            <person name="Wu L."/>
            <person name="Ma J."/>
        </authorList>
    </citation>
    <scope>NUCLEOTIDE SEQUENCE [LARGE SCALE GENOMIC DNA]</scope>
    <source>
        <strain evidence="4">CCUG 2113</strain>
    </source>
</reference>
<evidence type="ECO:0000313" key="4">
    <source>
        <dbReference type="Proteomes" id="UP001595693"/>
    </source>
</evidence>
<proteinExistence type="predicted"/>
<feature type="domain" description="Chorismate-utilising enzyme C-terminal" evidence="2">
    <location>
        <begin position="113"/>
        <end position="389"/>
    </location>
</feature>
<dbReference type="InterPro" id="IPR043131">
    <property type="entry name" value="BCAT-like_N"/>
</dbReference>
<dbReference type="RefSeq" id="WP_055402885.1">
    <property type="nucleotide sequence ID" value="NZ_JAMXAX010000001.1"/>
</dbReference>
<dbReference type="SUPFAM" id="SSF56752">
    <property type="entry name" value="D-aminoacid aminotransferase-like PLP-dependent enzymes"/>
    <property type="match status" value="1"/>
</dbReference>